<dbReference type="OrthoDB" id="10261918at2759"/>
<reference evidence="10 11" key="1">
    <citation type="submission" date="2016-07" db="EMBL/GenBank/DDBJ databases">
        <title>Pervasive Adenine N6-methylation of Active Genes in Fungi.</title>
        <authorList>
            <consortium name="DOE Joint Genome Institute"/>
            <person name="Mondo S.J."/>
            <person name="Dannebaum R.O."/>
            <person name="Kuo R.C."/>
            <person name="Labutti K."/>
            <person name="Haridas S."/>
            <person name="Kuo A."/>
            <person name="Salamov A."/>
            <person name="Ahrendt S.R."/>
            <person name="Lipzen A."/>
            <person name="Sullivan W."/>
            <person name="Andreopoulos W.B."/>
            <person name="Clum A."/>
            <person name="Lindquist E."/>
            <person name="Daum C."/>
            <person name="Ramamoorthy G.K."/>
            <person name="Gryganskyi A."/>
            <person name="Culley D."/>
            <person name="Magnuson J.K."/>
            <person name="James T.Y."/>
            <person name="O'Malley M.A."/>
            <person name="Stajich J.E."/>
            <person name="Spatafora J.W."/>
            <person name="Visel A."/>
            <person name="Grigoriev I.V."/>
        </authorList>
    </citation>
    <scope>NUCLEOTIDE SEQUENCE [LARGE SCALE GENOMIC DNA]</scope>
    <source>
        <strain evidence="10 11">PL171</strain>
    </source>
</reference>
<evidence type="ECO:0000256" key="8">
    <source>
        <dbReference type="SAM" id="MobiDB-lite"/>
    </source>
</evidence>
<dbReference type="SUPFAM" id="SSF158230">
    <property type="entry name" value="PRP4-like"/>
    <property type="match status" value="1"/>
</dbReference>
<dbReference type="InterPro" id="IPR004098">
    <property type="entry name" value="Prp18"/>
</dbReference>
<protein>
    <recommendedName>
        <fullName evidence="3">Pre-mRNA-splicing factor 18</fullName>
    </recommendedName>
</protein>
<keyword evidence="11" id="KW-1185">Reference proteome</keyword>
<dbReference type="PANTHER" id="PTHR13007">
    <property type="entry name" value="PRE-MRNA SPLICING FACTOR-RELATED"/>
    <property type="match status" value="1"/>
</dbReference>
<keyword evidence="6" id="KW-0508">mRNA splicing</keyword>
<dbReference type="InterPro" id="IPR039979">
    <property type="entry name" value="PRPF18"/>
</dbReference>
<dbReference type="GO" id="GO:0046540">
    <property type="term" value="C:U4/U6 x U5 tri-snRNP complex"/>
    <property type="evidence" value="ECO:0007669"/>
    <property type="project" value="TreeGrafter"/>
</dbReference>
<dbReference type="Pfam" id="PF02840">
    <property type="entry name" value="Prp18"/>
    <property type="match status" value="1"/>
</dbReference>
<feature type="region of interest" description="Disordered" evidence="8">
    <location>
        <begin position="18"/>
        <end position="145"/>
    </location>
</feature>
<feature type="compositionally biased region" description="Low complexity" evidence="8">
    <location>
        <begin position="240"/>
        <end position="256"/>
    </location>
</feature>
<dbReference type="GO" id="GO:0000350">
    <property type="term" value="P:generation of catalytic spliceosome for second transesterification step"/>
    <property type="evidence" value="ECO:0007669"/>
    <property type="project" value="TreeGrafter"/>
</dbReference>
<gene>
    <name evidence="10" type="ORF">BCR44DRAFT_1458626</name>
</gene>
<evidence type="ECO:0000256" key="7">
    <source>
        <dbReference type="ARBA" id="ARBA00023242"/>
    </source>
</evidence>
<evidence type="ECO:0000256" key="2">
    <source>
        <dbReference type="ARBA" id="ARBA00008137"/>
    </source>
</evidence>
<dbReference type="STRING" id="765915.A0A1Y2HXQ3"/>
<evidence type="ECO:0000256" key="5">
    <source>
        <dbReference type="ARBA" id="ARBA00022728"/>
    </source>
</evidence>
<evidence type="ECO:0000256" key="6">
    <source>
        <dbReference type="ARBA" id="ARBA00023187"/>
    </source>
</evidence>
<feature type="compositionally biased region" description="Low complexity" evidence="8">
    <location>
        <begin position="78"/>
        <end position="114"/>
    </location>
</feature>
<evidence type="ECO:0000256" key="1">
    <source>
        <dbReference type="ARBA" id="ARBA00004123"/>
    </source>
</evidence>
<feature type="domain" description="Pre-mRNA processing factor 4 (PRP4)-like" evidence="9">
    <location>
        <begin position="139"/>
        <end position="189"/>
    </location>
</feature>
<evidence type="ECO:0000313" key="10">
    <source>
        <dbReference type="EMBL" id="ORZ39289.1"/>
    </source>
</evidence>
<feature type="compositionally biased region" description="Basic and acidic residues" evidence="8">
    <location>
        <begin position="54"/>
        <end position="74"/>
    </location>
</feature>
<accession>A0A1Y2HXQ3</accession>
<keyword evidence="5" id="KW-0747">Spliceosome</keyword>
<proteinExistence type="inferred from homology"/>
<dbReference type="InterPro" id="IPR036285">
    <property type="entry name" value="PRP4-like_sf"/>
</dbReference>
<dbReference type="AlphaFoldDB" id="A0A1Y2HXQ3"/>
<comment type="subcellular location">
    <subcellularLocation>
        <location evidence="1">Nucleus</location>
    </subcellularLocation>
</comment>
<feature type="region of interest" description="Disordered" evidence="8">
    <location>
        <begin position="229"/>
        <end position="263"/>
    </location>
</feature>
<dbReference type="Gene3D" id="4.10.280.110">
    <property type="entry name" value="Pre-mRNA processing factor 4 domain"/>
    <property type="match status" value="1"/>
</dbReference>
<comment type="caution">
    <text evidence="10">The sequence shown here is derived from an EMBL/GenBank/DDBJ whole genome shotgun (WGS) entry which is preliminary data.</text>
</comment>
<evidence type="ECO:0000256" key="4">
    <source>
        <dbReference type="ARBA" id="ARBA00022664"/>
    </source>
</evidence>
<dbReference type="GO" id="GO:0005682">
    <property type="term" value="C:U5 snRNP"/>
    <property type="evidence" value="ECO:0007669"/>
    <property type="project" value="TreeGrafter"/>
</dbReference>
<dbReference type="Proteomes" id="UP000193411">
    <property type="component" value="Unassembled WGS sequence"/>
</dbReference>
<feature type="compositionally biased region" description="Acidic residues" evidence="8">
    <location>
        <begin position="127"/>
        <end position="136"/>
    </location>
</feature>
<keyword evidence="4" id="KW-0507">mRNA processing</keyword>
<evidence type="ECO:0000259" key="9">
    <source>
        <dbReference type="SMART" id="SM00500"/>
    </source>
</evidence>
<name>A0A1Y2HXQ3_9FUNG</name>
<evidence type="ECO:0000313" key="11">
    <source>
        <dbReference type="Proteomes" id="UP000193411"/>
    </source>
</evidence>
<dbReference type="Gene3D" id="1.20.940.10">
    <property type="entry name" value="Functional domain of the splicing factor Prp18"/>
    <property type="match status" value="1"/>
</dbReference>
<dbReference type="Pfam" id="PF08799">
    <property type="entry name" value="PRP4"/>
    <property type="match status" value="1"/>
</dbReference>
<dbReference type="SUPFAM" id="SSF47938">
    <property type="entry name" value="Functional domain of the splicing factor Prp18"/>
    <property type="match status" value="1"/>
</dbReference>
<dbReference type="PANTHER" id="PTHR13007:SF19">
    <property type="entry name" value="PRE-MRNA-SPLICING FACTOR 18"/>
    <property type="match status" value="1"/>
</dbReference>
<dbReference type="SMART" id="SM00500">
    <property type="entry name" value="SFM"/>
    <property type="match status" value="1"/>
</dbReference>
<keyword evidence="7" id="KW-0539">Nucleus</keyword>
<evidence type="ECO:0000256" key="3">
    <source>
        <dbReference type="ARBA" id="ARBA00018242"/>
    </source>
</evidence>
<sequence>MDLLKDIVANVKKTEAGRKRKLLQANPPVPDAPTAAGDKDDGASKRPRTSKYLSRGEIERLAAIERQREQELRARTPSPADALTAAGGALSSTSSPHRSSSTSPKKSSSRPSSRLAQHGRTGKGGNEDDDDDDEPQLDIPSDEVIRRLRARGQPIRLFGESDAERIVRMRNIEADADDSDKGQRNEYARQLARTEVGLELEMLHKEQAKAAKERKGVVAEVGDKVDVSAGAAAGSGSGDGPTSASSTTARAATSSADGSSVYKPEYDVSELSSKLLATNPDKCFILVYVYLKRMLEDWEQELATRPDHIRRSVQGKHEATKFVQTKDNLKPFFKLLKRKAVDNDVMEKIADILKNVQRREYVRANDHYLQLSIGNAPWPIGVTMVGIHERSAREKISSHQVAHALNDETQRKWIQSVKRIMTFAQHKYPPDDPAKMVG</sequence>
<dbReference type="InterPro" id="IPR014906">
    <property type="entry name" value="PRP4-like"/>
</dbReference>
<dbReference type="EMBL" id="MCFL01000006">
    <property type="protein sequence ID" value="ORZ39289.1"/>
    <property type="molecule type" value="Genomic_DNA"/>
</dbReference>
<organism evidence="10 11">
    <name type="scientific">Catenaria anguillulae PL171</name>
    <dbReference type="NCBI Taxonomy" id="765915"/>
    <lineage>
        <taxon>Eukaryota</taxon>
        <taxon>Fungi</taxon>
        <taxon>Fungi incertae sedis</taxon>
        <taxon>Blastocladiomycota</taxon>
        <taxon>Blastocladiomycetes</taxon>
        <taxon>Blastocladiales</taxon>
        <taxon>Catenariaceae</taxon>
        <taxon>Catenaria</taxon>
    </lineage>
</organism>
<comment type="similarity">
    <text evidence="2">Belongs to the PRP18 family.</text>
</comment>
<dbReference type="GO" id="GO:0071021">
    <property type="term" value="C:U2-type post-spliceosomal complex"/>
    <property type="evidence" value="ECO:0007669"/>
    <property type="project" value="TreeGrafter"/>
</dbReference>